<sequence>MKRLLHPSFRLNGDAFSTEAVLKKQAEYLLNSKEEYEIAIGSFILEWLDEKDFITVKTSGSTGTPKEIKLQKEHVFNSATATVNYFDLKENCKALLCLPAAYIAGKMMLVRGMIAGWNLYTRAPVKSPLENLEIDFDFTAMVPYQVFHSLEDLDKVKKLIIGGGAVSVELEKELQLQNTLAFSTYGMTETISHIAIRALNGNFKSKTFNALPTVKFSQTSEGCLQISAPKISEEVVVTNDVVKLLSPTSFIFLGRIDNVINSGGVKVHPEEVEEKLSVHIDIPFFIASEKDEALGERVIMIVEAKNTLELKDFSGAFTSLSAYEKPKRVYTVPQFIYTETSKIKRLEVLQTLNKD</sequence>
<protein>
    <submittedName>
        <fullName evidence="4">AMP-binding protein</fullName>
    </submittedName>
</protein>
<keyword evidence="5" id="KW-1185">Reference proteome</keyword>
<evidence type="ECO:0000259" key="3">
    <source>
        <dbReference type="Pfam" id="PF00501"/>
    </source>
</evidence>
<comment type="similarity">
    <text evidence="1">Belongs to the ATP-dependent AMP-binding enzyme family.</text>
</comment>
<dbReference type="PANTHER" id="PTHR43201">
    <property type="entry name" value="ACYL-COA SYNTHETASE"/>
    <property type="match status" value="1"/>
</dbReference>
<organism evidence="4 5">
    <name type="scientific">Aequorivita xiaoshiensis</name>
    <dbReference type="NCBI Taxonomy" id="2874476"/>
    <lineage>
        <taxon>Bacteria</taxon>
        <taxon>Pseudomonadati</taxon>
        <taxon>Bacteroidota</taxon>
        <taxon>Flavobacteriia</taxon>
        <taxon>Flavobacteriales</taxon>
        <taxon>Flavobacteriaceae</taxon>
        <taxon>Aequorivita</taxon>
    </lineage>
</organism>
<dbReference type="InterPro" id="IPR000873">
    <property type="entry name" value="AMP-dep_synth/lig_dom"/>
</dbReference>
<dbReference type="PANTHER" id="PTHR43201:SF5">
    <property type="entry name" value="MEDIUM-CHAIN ACYL-COA LIGASE ACSF2, MITOCHONDRIAL"/>
    <property type="match status" value="1"/>
</dbReference>
<dbReference type="SUPFAM" id="SSF56801">
    <property type="entry name" value="Acetyl-CoA synthetase-like"/>
    <property type="match status" value="1"/>
</dbReference>
<comment type="caution">
    <text evidence="4">The sequence shown here is derived from an EMBL/GenBank/DDBJ whole genome shotgun (WGS) entry which is preliminary data.</text>
</comment>
<dbReference type="RefSeq" id="WP_237608419.1">
    <property type="nucleotide sequence ID" value="NZ_JAIRBB010000007.1"/>
</dbReference>
<gene>
    <name evidence="4" type="ORF">K8344_09240</name>
</gene>
<dbReference type="EMBL" id="JAIRBB010000007">
    <property type="protein sequence ID" value="MCG2431303.1"/>
    <property type="molecule type" value="Genomic_DNA"/>
</dbReference>
<name>A0A9X1R4A9_9FLAO</name>
<feature type="domain" description="AMP-dependent synthetase/ligase" evidence="3">
    <location>
        <begin position="58"/>
        <end position="196"/>
    </location>
</feature>
<dbReference type="InterPro" id="IPR045851">
    <property type="entry name" value="AMP-bd_C_sf"/>
</dbReference>
<dbReference type="GO" id="GO:0006631">
    <property type="term" value="P:fatty acid metabolic process"/>
    <property type="evidence" value="ECO:0007669"/>
    <property type="project" value="TreeGrafter"/>
</dbReference>
<dbReference type="GO" id="GO:0031956">
    <property type="term" value="F:medium-chain fatty acid-CoA ligase activity"/>
    <property type="evidence" value="ECO:0007669"/>
    <property type="project" value="TreeGrafter"/>
</dbReference>
<dbReference type="InterPro" id="IPR042099">
    <property type="entry name" value="ANL_N_sf"/>
</dbReference>
<accession>A0A9X1R4A9</accession>
<dbReference type="Gene3D" id="3.40.50.12780">
    <property type="entry name" value="N-terminal domain of ligase-like"/>
    <property type="match status" value="1"/>
</dbReference>
<dbReference type="AlphaFoldDB" id="A0A9X1R4A9"/>
<dbReference type="Proteomes" id="UP001139462">
    <property type="component" value="Unassembled WGS sequence"/>
</dbReference>
<evidence type="ECO:0000256" key="1">
    <source>
        <dbReference type="ARBA" id="ARBA00006432"/>
    </source>
</evidence>
<reference evidence="4" key="1">
    <citation type="submission" date="2021-09" db="EMBL/GenBank/DDBJ databases">
        <title>Genome of Aequorivita sp. strain F64183.</title>
        <authorList>
            <person name="Wang Y."/>
        </authorList>
    </citation>
    <scope>NUCLEOTIDE SEQUENCE</scope>
    <source>
        <strain evidence="4">F64183</strain>
    </source>
</reference>
<dbReference type="Pfam" id="PF00501">
    <property type="entry name" value="AMP-binding"/>
    <property type="match status" value="1"/>
</dbReference>
<evidence type="ECO:0000313" key="4">
    <source>
        <dbReference type="EMBL" id="MCG2431303.1"/>
    </source>
</evidence>
<evidence type="ECO:0000313" key="5">
    <source>
        <dbReference type="Proteomes" id="UP001139462"/>
    </source>
</evidence>
<proteinExistence type="inferred from homology"/>
<dbReference type="Gene3D" id="3.30.300.30">
    <property type="match status" value="1"/>
</dbReference>
<evidence type="ECO:0000256" key="2">
    <source>
        <dbReference type="ARBA" id="ARBA00022598"/>
    </source>
</evidence>
<keyword evidence="2" id="KW-0436">Ligase</keyword>